<sequence length="207" mass="20878">MDRAKRARTAEPVLTADVPTLTSNAEFSSIQQSQCQLAYLQAKLAATESLYAAYQAAVATARPARQVDEDGLVTFSDIEEEVLLQPGDADPQQHGADPQGPGQEAQGQQQGPGEGHEREPHGAAAEGTRQAAQDPAVQPGPDAAPGGAGGGQLAGTATVGPAPTAAAGPTQLPAAAGPGDPNAQRLLELEAVCSAVSAGDMEAQGER</sequence>
<protein>
    <submittedName>
        <fullName evidence="2">Uncharacterized protein</fullName>
    </submittedName>
</protein>
<dbReference type="EMBL" id="LSYV01000010">
    <property type="protein sequence ID" value="KXZ52530.1"/>
    <property type="molecule type" value="Genomic_DNA"/>
</dbReference>
<reference evidence="3" key="1">
    <citation type="journal article" date="2016" name="Nat. Commun.">
        <title>The Gonium pectorale genome demonstrates co-option of cell cycle regulation during the evolution of multicellularity.</title>
        <authorList>
            <person name="Hanschen E.R."/>
            <person name="Marriage T.N."/>
            <person name="Ferris P.J."/>
            <person name="Hamaji T."/>
            <person name="Toyoda A."/>
            <person name="Fujiyama A."/>
            <person name="Neme R."/>
            <person name="Noguchi H."/>
            <person name="Minakuchi Y."/>
            <person name="Suzuki M."/>
            <person name="Kawai-Toyooka H."/>
            <person name="Smith D.R."/>
            <person name="Sparks H."/>
            <person name="Anderson J."/>
            <person name="Bakaric R."/>
            <person name="Luria V."/>
            <person name="Karger A."/>
            <person name="Kirschner M.W."/>
            <person name="Durand P.M."/>
            <person name="Michod R.E."/>
            <person name="Nozaki H."/>
            <person name="Olson B.J."/>
        </authorList>
    </citation>
    <scope>NUCLEOTIDE SEQUENCE [LARGE SCALE GENOMIC DNA]</scope>
    <source>
        <strain evidence="3">NIES-2863</strain>
    </source>
</reference>
<accession>A0A150GT68</accession>
<dbReference type="AlphaFoldDB" id="A0A150GT68"/>
<evidence type="ECO:0000313" key="3">
    <source>
        <dbReference type="Proteomes" id="UP000075714"/>
    </source>
</evidence>
<feature type="region of interest" description="Disordered" evidence="1">
    <location>
        <begin position="87"/>
        <end position="183"/>
    </location>
</feature>
<feature type="compositionally biased region" description="Low complexity" evidence="1">
    <location>
        <begin position="122"/>
        <end position="145"/>
    </location>
</feature>
<dbReference type="Proteomes" id="UP000075714">
    <property type="component" value="Unassembled WGS sequence"/>
</dbReference>
<feature type="compositionally biased region" description="Low complexity" evidence="1">
    <location>
        <begin position="154"/>
        <end position="179"/>
    </location>
</feature>
<name>A0A150GT68_GONPE</name>
<evidence type="ECO:0000313" key="2">
    <source>
        <dbReference type="EMBL" id="KXZ52530.1"/>
    </source>
</evidence>
<organism evidence="2 3">
    <name type="scientific">Gonium pectorale</name>
    <name type="common">Green alga</name>
    <dbReference type="NCBI Taxonomy" id="33097"/>
    <lineage>
        <taxon>Eukaryota</taxon>
        <taxon>Viridiplantae</taxon>
        <taxon>Chlorophyta</taxon>
        <taxon>core chlorophytes</taxon>
        <taxon>Chlorophyceae</taxon>
        <taxon>CS clade</taxon>
        <taxon>Chlamydomonadales</taxon>
        <taxon>Volvocaceae</taxon>
        <taxon>Gonium</taxon>
    </lineage>
</organism>
<evidence type="ECO:0000256" key="1">
    <source>
        <dbReference type="SAM" id="MobiDB-lite"/>
    </source>
</evidence>
<keyword evidence="3" id="KW-1185">Reference proteome</keyword>
<comment type="caution">
    <text evidence="2">The sequence shown here is derived from an EMBL/GenBank/DDBJ whole genome shotgun (WGS) entry which is preliminary data.</text>
</comment>
<proteinExistence type="predicted"/>
<feature type="compositionally biased region" description="Low complexity" evidence="1">
    <location>
        <begin position="95"/>
        <end position="111"/>
    </location>
</feature>
<gene>
    <name evidence="2" type="ORF">GPECTOR_9g574</name>
</gene>